<dbReference type="GO" id="GO:0043495">
    <property type="term" value="F:protein-membrane adaptor activity"/>
    <property type="evidence" value="ECO:0007669"/>
    <property type="project" value="TreeGrafter"/>
</dbReference>
<dbReference type="InterPro" id="IPR045119">
    <property type="entry name" value="SUN1-5"/>
</dbReference>
<dbReference type="InParanoid" id="A0A803YSE8"/>
<dbReference type="GeneTree" id="ENSGT00940000155225"/>
<evidence type="ECO:0000256" key="2">
    <source>
        <dbReference type="ARBA" id="ARBA00022692"/>
    </source>
</evidence>
<protein>
    <recommendedName>
        <fullName evidence="6">SUN domain-containing protein</fullName>
    </recommendedName>
</protein>
<name>A0A803YSE8_MELGA</name>
<reference evidence="7" key="1">
    <citation type="journal article" date="2010" name="PLoS Biol.">
        <title>Multi-platform next-generation sequencing of the domestic turkey (Meleagris gallopavo): genome assembly and analysis.</title>
        <authorList>
            <person name="Dalloul R.A."/>
            <person name="Long J.A."/>
            <person name="Zimin A.V."/>
            <person name="Aslam L."/>
            <person name="Beal K."/>
            <person name="Blomberg L.A."/>
            <person name="Bouffard P."/>
            <person name="Burt D.W."/>
            <person name="Crasta O."/>
            <person name="Crooijmans R.P."/>
            <person name="Cooper K."/>
            <person name="Coulombe R.A."/>
            <person name="De S."/>
            <person name="Delany M.E."/>
            <person name="Dodgson J.B."/>
            <person name="Dong J.J."/>
            <person name="Evans C."/>
            <person name="Frederickson K.M."/>
            <person name="Flicek P."/>
            <person name="Florea L."/>
            <person name="Folkerts O."/>
            <person name="Groenen M.A."/>
            <person name="Harkins T.T."/>
            <person name="Herrero J."/>
            <person name="Hoffmann S."/>
            <person name="Megens H.J."/>
            <person name="Jiang A."/>
            <person name="de Jong P."/>
            <person name="Kaiser P."/>
            <person name="Kim H."/>
            <person name="Kim K.W."/>
            <person name="Kim S."/>
            <person name="Langenberger D."/>
            <person name="Lee M.K."/>
            <person name="Lee T."/>
            <person name="Mane S."/>
            <person name="Marcais G."/>
            <person name="Marz M."/>
            <person name="McElroy A.P."/>
            <person name="Modise T."/>
            <person name="Nefedov M."/>
            <person name="Notredame C."/>
            <person name="Paton I.R."/>
            <person name="Payne W.S."/>
            <person name="Pertea G."/>
            <person name="Prickett D."/>
            <person name="Puiu D."/>
            <person name="Qioa D."/>
            <person name="Raineri E."/>
            <person name="Ruffier M."/>
            <person name="Salzberg S.L."/>
            <person name="Schatz M.C."/>
            <person name="Scheuring C."/>
            <person name="Schmidt C.J."/>
            <person name="Schroeder S."/>
            <person name="Searle S.M."/>
            <person name="Smith E.J."/>
            <person name="Smith J."/>
            <person name="Sonstegard T.S."/>
            <person name="Stadler P.F."/>
            <person name="Tafer H."/>
            <person name="Tu Z.J."/>
            <person name="Van Tassell C.P."/>
            <person name="Vilella A.J."/>
            <person name="Williams K.P."/>
            <person name="Yorke J.A."/>
            <person name="Zhang L."/>
            <person name="Zhang H.B."/>
            <person name="Zhang X."/>
            <person name="Zhang Y."/>
            <person name="Reed K.M."/>
        </authorList>
    </citation>
    <scope>NUCLEOTIDE SEQUENCE [LARGE SCALE GENOMIC DNA]</scope>
</reference>
<dbReference type="Gene3D" id="2.60.120.260">
    <property type="entry name" value="Galactose-binding domain-like"/>
    <property type="match status" value="1"/>
</dbReference>
<dbReference type="AlphaFoldDB" id="A0A803YSE8"/>
<reference evidence="7" key="3">
    <citation type="submission" date="2025-09" db="UniProtKB">
        <authorList>
            <consortium name="Ensembl"/>
        </authorList>
    </citation>
    <scope>IDENTIFICATION</scope>
</reference>
<accession>A0A803YSE8</accession>
<dbReference type="InterPro" id="IPR012919">
    <property type="entry name" value="SUN_dom"/>
</dbReference>
<evidence type="ECO:0000256" key="4">
    <source>
        <dbReference type="ARBA" id="ARBA00023136"/>
    </source>
</evidence>
<evidence type="ECO:0000313" key="8">
    <source>
        <dbReference type="Proteomes" id="UP000001645"/>
    </source>
</evidence>
<evidence type="ECO:0000259" key="6">
    <source>
        <dbReference type="PROSITE" id="PS51469"/>
    </source>
</evidence>
<dbReference type="Proteomes" id="UP000001645">
    <property type="component" value="Unplaced"/>
</dbReference>
<dbReference type="PANTHER" id="PTHR12911">
    <property type="entry name" value="SAD1/UNC-84-LIKE PROTEIN-RELATED"/>
    <property type="match status" value="1"/>
</dbReference>
<reference evidence="7" key="2">
    <citation type="submission" date="2025-08" db="UniProtKB">
        <authorList>
            <consortium name="Ensembl"/>
        </authorList>
    </citation>
    <scope>IDENTIFICATION</scope>
</reference>
<dbReference type="GO" id="GO:0034993">
    <property type="term" value="C:meiotic nuclear membrane microtubule tethering complex"/>
    <property type="evidence" value="ECO:0007669"/>
    <property type="project" value="TreeGrafter"/>
</dbReference>
<feature type="region of interest" description="Disordered" evidence="5">
    <location>
        <begin position="202"/>
        <end position="221"/>
    </location>
</feature>
<keyword evidence="2" id="KW-0812">Transmembrane</keyword>
<evidence type="ECO:0000256" key="5">
    <source>
        <dbReference type="SAM" id="MobiDB-lite"/>
    </source>
</evidence>
<dbReference type="GO" id="GO:0005637">
    <property type="term" value="C:nuclear inner membrane"/>
    <property type="evidence" value="ECO:0007669"/>
    <property type="project" value="UniProtKB-SubCell"/>
</dbReference>
<keyword evidence="4" id="KW-0472">Membrane</keyword>
<comment type="subcellular location">
    <subcellularLocation>
        <location evidence="1">Nucleus inner membrane</location>
    </subcellularLocation>
</comment>
<evidence type="ECO:0000313" key="7">
    <source>
        <dbReference type="Ensembl" id="ENSMGAP00000034696.1"/>
    </source>
</evidence>
<proteinExistence type="predicted"/>
<dbReference type="PANTHER" id="PTHR12911:SF24">
    <property type="entry name" value="SUN DOMAIN-CONTAINING PROTEIN 3"/>
    <property type="match status" value="1"/>
</dbReference>
<keyword evidence="3" id="KW-1133">Transmembrane helix</keyword>
<evidence type="ECO:0000256" key="1">
    <source>
        <dbReference type="ARBA" id="ARBA00004540"/>
    </source>
</evidence>
<dbReference type="Ensembl" id="ENSMGAT00000026346.1">
    <property type="protein sequence ID" value="ENSMGAP00000034696.1"/>
    <property type="gene ID" value="ENSMGAG00000020950.1"/>
</dbReference>
<sequence>MVSAGLVVHKLLSLGNSPVWLEGKRQELNVETTQLLAMKDFILQSVFDALQENGIHGLKREKILQLTQHTIEKVMENSIWMPNWALETIGATVDAERTSKSYGGKGWKNHQLSPLFSTAEPPETHLHPDISPGNCWAFQGSQGHVVIRLLEKIQPMAFTIWHISKVVSPSREVSSAPKEFAVLVSLCLLLLLECPKEKLCHRAPQDPTEPPQSPIRPHSRGSSQKAVVGYCRAQHPAQGHGDPWCAYMSPEASAALRCRAAGSNCSTCPDSGSPFFVLQSCQS</sequence>
<feature type="domain" description="SUN" evidence="6">
    <location>
        <begin position="90"/>
        <end position="283"/>
    </location>
</feature>
<dbReference type="PROSITE" id="PS51469">
    <property type="entry name" value="SUN"/>
    <property type="match status" value="1"/>
</dbReference>
<dbReference type="Pfam" id="PF07738">
    <property type="entry name" value="Sad1_UNC"/>
    <property type="match status" value="1"/>
</dbReference>
<evidence type="ECO:0000256" key="3">
    <source>
        <dbReference type="ARBA" id="ARBA00022989"/>
    </source>
</evidence>
<keyword evidence="8" id="KW-1185">Reference proteome</keyword>
<organism evidence="7 8">
    <name type="scientific">Meleagris gallopavo</name>
    <name type="common">Wild turkey</name>
    <dbReference type="NCBI Taxonomy" id="9103"/>
    <lineage>
        <taxon>Eukaryota</taxon>
        <taxon>Metazoa</taxon>
        <taxon>Chordata</taxon>
        <taxon>Craniata</taxon>
        <taxon>Vertebrata</taxon>
        <taxon>Euteleostomi</taxon>
        <taxon>Archelosauria</taxon>
        <taxon>Archosauria</taxon>
        <taxon>Dinosauria</taxon>
        <taxon>Saurischia</taxon>
        <taxon>Theropoda</taxon>
        <taxon>Coelurosauria</taxon>
        <taxon>Aves</taxon>
        <taxon>Neognathae</taxon>
        <taxon>Galloanserae</taxon>
        <taxon>Galliformes</taxon>
        <taxon>Phasianidae</taxon>
        <taxon>Meleagridinae</taxon>
        <taxon>Meleagris</taxon>
    </lineage>
</organism>